<gene>
    <name evidence="1" type="ORF">WA1_45510</name>
</gene>
<dbReference type="EMBL" id="ANNX02000047">
    <property type="protein sequence ID" value="KYC36918.1"/>
    <property type="molecule type" value="Genomic_DNA"/>
</dbReference>
<dbReference type="OrthoDB" id="515375at2"/>
<evidence type="ECO:0000313" key="1">
    <source>
        <dbReference type="EMBL" id="KYC36918.1"/>
    </source>
</evidence>
<protein>
    <recommendedName>
        <fullName evidence="3">CopG family transcriptional regulator</fullName>
    </recommendedName>
</protein>
<evidence type="ECO:0000313" key="2">
    <source>
        <dbReference type="Proteomes" id="UP000076925"/>
    </source>
</evidence>
<organism evidence="1 2">
    <name type="scientific">Scytonema hofmannii PCC 7110</name>
    <dbReference type="NCBI Taxonomy" id="128403"/>
    <lineage>
        <taxon>Bacteria</taxon>
        <taxon>Bacillati</taxon>
        <taxon>Cyanobacteriota</taxon>
        <taxon>Cyanophyceae</taxon>
        <taxon>Nostocales</taxon>
        <taxon>Scytonemataceae</taxon>
        <taxon>Scytonema</taxon>
    </lineage>
</organism>
<reference evidence="1 2" key="1">
    <citation type="journal article" date="2013" name="Genome Biol. Evol.">
        <title>Genomes of Stigonematalean cyanobacteria (subsection V) and the evolution of oxygenic photosynthesis from prokaryotes to plastids.</title>
        <authorList>
            <person name="Dagan T."/>
            <person name="Roettger M."/>
            <person name="Stucken K."/>
            <person name="Landan G."/>
            <person name="Koch R."/>
            <person name="Major P."/>
            <person name="Gould S.B."/>
            <person name="Goremykin V.V."/>
            <person name="Rippka R."/>
            <person name="Tandeau de Marsac N."/>
            <person name="Gugger M."/>
            <person name="Lockhart P.J."/>
            <person name="Allen J.F."/>
            <person name="Brune I."/>
            <person name="Maus I."/>
            <person name="Puhler A."/>
            <person name="Martin W.F."/>
        </authorList>
    </citation>
    <scope>NUCLEOTIDE SEQUENCE [LARGE SCALE GENOMIC DNA]</scope>
    <source>
        <strain evidence="1 2">PCC 7110</strain>
    </source>
</reference>
<comment type="caution">
    <text evidence="1">The sequence shown here is derived from an EMBL/GenBank/DDBJ whole genome shotgun (WGS) entry which is preliminary data.</text>
</comment>
<name>A0A139WWV2_9CYAN</name>
<dbReference type="Proteomes" id="UP000076925">
    <property type="component" value="Unassembled WGS sequence"/>
</dbReference>
<evidence type="ECO:0008006" key="3">
    <source>
        <dbReference type="Google" id="ProtNLM"/>
    </source>
</evidence>
<sequence>MFTQKLTLEIPESLFEELNHLSELTGQSVQSLALQSITSSLPRFRDKVHNLDELLSRVTTDNLHGEIDSGEPVGREVN</sequence>
<keyword evidence="2" id="KW-1185">Reference proteome</keyword>
<dbReference type="Gene3D" id="2.10.260.10">
    <property type="match status" value="1"/>
</dbReference>
<proteinExistence type="predicted"/>
<dbReference type="RefSeq" id="WP_017744175.1">
    <property type="nucleotide sequence ID" value="NZ_KQ976354.1"/>
</dbReference>
<accession>A0A139WWV2</accession>
<dbReference type="AlphaFoldDB" id="A0A139WWV2"/>